<feature type="transmembrane region" description="Helical" evidence="13">
    <location>
        <begin position="576"/>
        <end position="594"/>
    </location>
</feature>
<protein>
    <recommendedName>
        <fullName evidence="4 13">GPI ethanolamine phosphate transferase 1</fullName>
        <ecNumber evidence="13">2.-.-.-</ecNumber>
    </recommendedName>
</protein>
<evidence type="ECO:0000313" key="16">
    <source>
        <dbReference type="Proteomes" id="UP000193685"/>
    </source>
</evidence>
<dbReference type="EC" id="2.-.-.-" evidence="13"/>
<feature type="transmembrane region" description="Helical" evidence="13">
    <location>
        <begin position="712"/>
        <end position="731"/>
    </location>
</feature>
<keyword evidence="6 13" id="KW-0808">Transferase</keyword>
<feature type="transmembrane region" description="Helical" evidence="13">
    <location>
        <begin position="477"/>
        <end position="493"/>
    </location>
</feature>
<dbReference type="GeneID" id="63787716"/>
<name>A0A1Y2FII8_PROLT</name>
<evidence type="ECO:0000256" key="8">
    <source>
        <dbReference type="ARBA" id="ARBA00022824"/>
    </source>
</evidence>
<dbReference type="AlphaFoldDB" id="A0A1Y2FII8"/>
<evidence type="ECO:0000256" key="4">
    <source>
        <dbReference type="ARBA" id="ARBA00020831"/>
    </source>
</evidence>
<comment type="function">
    <text evidence="12 13">Ethanolamine phosphate transferase involved in glycosylphosphatidylinositol-anchor biosynthesis. Transfers ethanolamine phosphate to the first alpha-1,4-linked mannose of the glycosylphosphatidylinositol precursor of GPI-anchor.</text>
</comment>
<keyword evidence="10 13" id="KW-0472">Membrane</keyword>
<feature type="transmembrane region" description="Helical" evidence="13">
    <location>
        <begin position="421"/>
        <end position="444"/>
    </location>
</feature>
<keyword evidence="9 13" id="KW-1133">Transmembrane helix</keyword>
<dbReference type="Gene3D" id="3.40.720.10">
    <property type="entry name" value="Alkaline Phosphatase, subunit A"/>
    <property type="match status" value="1"/>
</dbReference>
<comment type="subcellular location">
    <subcellularLocation>
        <location evidence="1 13">Endoplasmic reticulum membrane</location>
        <topology evidence="1 13">Multi-pass membrane protein</topology>
    </subcellularLocation>
</comment>
<dbReference type="CDD" id="cd16020">
    <property type="entry name" value="GPI_EPT_1"/>
    <property type="match status" value="1"/>
</dbReference>
<dbReference type="SUPFAM" id="SSF53649">
    <property type="entry name" value="Alkaline phosphatase-like"/>
    <property type="match status" value="1"/>
</dbReference>
<dbReference type="GO" id="GO:0005789">
    <property type="term" value="C:endoplasmic reticulum membrane"/>
    <property type="evidence" value="ECO:0007669"/>
    <property type="project" value="UniProtKB-SubCell"/>
</dbReference>
<evidence type="ECO:0000313" key="15">
    <source>
        <dbReference type="EMBL" id="ORY83743.1"/>
    </source>
</evidence>
<dbReference type="Pfam" id="PF04987">
    <property type="entry name" value="PigN"/>
    <property type="match status" value="1"/>
</dbReference>
<feature type="transmembrane region" description="Helical" evidence="13">
    <location>
        <begin position="670"/>
        <end position="692"/>
    </location>
</feature>
<evidence type="ECO:0000256" key="2">
    <source>
        <dbReference type="ARBA" id="ARBA00004687"/>
    </source>
</evidence>
<evidence type="ECO:0000256" key="10">
    <source>
        <dbReference type="ARBA" id="ARBA00023136"/>
    </source>
</evidence>
<dbReference type="InterPro" id="IPR002591">
    <property type="entry name" value="Phosphodiest/P_Trfase"/>
</dbReference>
<evidence type="ECO:0000256" key="12">
    <source>
        <dbReference type="ARBA" id="ARBA00024850"/>
    </source>
</evidence>
<dbReference type="STRING" id="56484.A0A1Y2FII8"/>
<dbReference type="RefSeq" id="XP_040726038.1">
    <property type="nucleotide sequence ID" value="XM_040871117.1"/>
</dbReference>
<comment type="pathway">
    <text evidence="2 13">Glycolipid biosynthesis; glycosylphosphatidylinositol-anchor biosynthesis.</text>
</comment>
<dbReference type="EMBL" id="MCFI01000007">
    <property type="protein sequence ID" value="ORY83743.1"/>
    <property type="molecule type" value="Genomic_DNA"/>
</dbReference>
<keyword evidence="11" id="KW-0325">Glycoprotein</keyword>
<evidence type="ECO:0000256" key="5">
    <source>
        <dbReference type="ARBA" id="ARBA00022502"/>
    </source>
</evidence>
<feature type="transmembrane region" description="Helical" evidence="13">
    <location>
        <begin position="634"/>
        <end position="650"/>
    </location>
</feature>
<keyword evidence="5 13" id="KW-0337">GPI-anchor biosynthesis</keyword>
<keyword evidence="8 13" id="KW-0256">Endoplasmic reticulum</keyword>
<dbReference type="PANTHER" id="PTHR12250:SF0">
    <property type="entry name" value="GPI ETHANOLAMINE PHOSPHATE TRANSFERASE 1"/>
    <property type="match status" value="1"/>
</dbReference>
<dbReference type="InterPro" id="IPR037671">
    <property type="entry name" value="PIGN_N"/>
</dbReference>
<comment type="caution">
    <text evidence="15">The sequence shown here is derived from an EMBL/GenBank/DDBJ whole genome shotgun (WGS) entry which is preliminary data.</text>
</comment>
<reference evidence="15 16" key="1">
    <citation type="submission" date="2016-07" db="EMBL/GenBank/DDBJ databases">
        <title>Pervasive Adenine N6-methylation of Active Genes in Fungi.</title>
        <authorList>
            <consortium name="DOE Joint Genome Institute"/>
            <person name="Mondo S.J."/>
            <person name="Dannebaum R.O."/>
            <person name="Kuo R.C."/>
            <person name="Labutti K."/>
            <person name="Haridas S."/>
            <person name="Kuo A."/>
            <person name="Salamov A."/>
            <person name="Ahrendt S.R."/>
            <person name="Lipzen A."/>
            <person name="Sullivan W."/>
            <person name="Andreopoulos W.B."/>
            <person name="Clum A."/>
            <person name="Lindquist E."/>
            <person name="Daum C."/>
            <person name="Ramamoorthy G.K."/>
            <person name="Gryganskyi A."/>
            <person name="Culley D."/>
            <person name="Magnuson J.K."/>
            <person name="James T.Y."/>
            <person name="O'Malley M.A."/>
            <person name="Stajich J.E."/>
            <person name="Spatafora J.W."/>
            <person name="Visel A."/>
            <person name="Grigoriev I.V."/>
        </authorList>
    </citation>
    <scope>NUCLEOTIDE SEQUENCE [LARGE SCALE GENOMIC DNA]</scope>
    <source>
        <strain evidence="15 16">12-1054</strain>
    </source>
</reference>
<evidence type="ECO:0000256" key="9">
    <source>
        <dbReference type="ARBA" id="ARBA00022989"/>
    </source>
</evidence>
<dbReference type="OMA" id="QSYFHRE"/>
<dbReference type="GO" id="GO:0006506">
    <property type="term" value="P:GPI anchor biosynthetic process"/>
    <property type="evidence" value="ECO:0007669"/>
    <property type="project" value="UniProtKB-UniPathway"/>
</dbReference>
<feature type="transmembrane region" description="Helical" evidence="13">
    <location>
        <begin position="751"/>
        <end position="773"/>
    </location>
</feature>
<dbReference type="InterPro" id="IPR017852">
    <property type="entry name" value="GPI_EtnP_transferase_1_C"/>
</dbReference>
<feature type="transmembrane region" description="Helical" evidence="13">
    <location>
        <begin position="785"/>
        <end position="805"/>
    </location>
</feature>
<dbReference type="PANTHER" id="PTHR12250">
    <property type="entry name" value="PHOSPHATIDYLINOSITOL GLYCAN, CLASS N"/>
    <property type="match status" value="1"/>
</dbReference>
<sequence length="813" mass="90129">MLSRAQLLGVGVLFHLVYLRSIFDIYFKSPVVHLDSQFLSTPTPAADRLFLIVGDGLRADKLFEHPELAPHLHSKALHHGRWGISHTRVPTESRPGHVALIAGLYEDVSSVTTGWQLNPVHFDSVFNQSDKTHAWGSPDILPMFREGASDKGRVDCNMYDAHKEDFTEQSDALDTWVFDRVTAYFENRPPTPPKTIYFLHLLGLDTAGHAHRPYSKEYLHNIGTVDRGLAALEKTLEAVLTPDELAKSAFLFTADHGMSDWGSHGDGHPDNTRTPYIAWGAGFLRPDRPQPHASLELHHTVGESFGWDVESRARIDVAQADLAALMAFAIGVPLPKNNVGTVPVDLLELSAEEKRDALLQNARQIHAQYAAKLALKKKQLRLTQVRPFTFSQDFGAMASPNASQWIAESLNGMRYLQRYDWLFLRTTVSLGYIGWMLLALLFVVHEFISPLTSRRSNSIPLLAVGLAAYLLERSAPISYYAYAIFPLFFWHHIIRYAKPLDVRPLFGTIALGLFIVAAATQTYTDRRALSVLLAFASTTPLFYPVPARLAIRWAVLCLVMASFTLLPTVQQNNTALVVAAGIVMSLIGLAWILYDGGNAIVGGQVGLICLTVCVTASSAQSLAAKQGLSTGNQVVGWLCLVGSLGLPLLHGRQSPTDRLMVLFLTFCPTFVILSVSYEGFFYLTFWALLLTWTQLESCVPRSSPLQPSDLRIAFYFYALIQIAFFSTGNIASVSAFTLDSVYRLLPIFNPFAMGLLLIYKLLVPFIVLSANLGALNKRLDIKKSAIFSMVLIFCDAATLVFFWHVKDEASLAL</sequence>
<feature type="transmembrane region" description="Helical" evidence="13">
    <location>
        <begin position="505"/>
        <end position="523"/>
    </location>
</feature>
<evidence type="ECO:0000256" key="6">
    <source>
        <dbReference type="ARBA" id="ARBA00022679"/>
    </source>
</evidence>
<dbReference type="Proteomes" id="UP000193685">
    <property type="component" value="Unassembled WGS sequence"/>
</dbReference>
<feature type="domain" description="GPI ethanolamine phosphate transferase 1 C-terminal" evidence="14">
    <location>
        <begin position="411"/>
        <end position="810"/>
    </location>
</feature>
<dbReference type="InterPro" id="IPR007070">
    <property type="entry name" value="GPI_EtnP_transferase_1"/>
</dbReference>
<feature type="transmembrane region" description="Helical" evidence="13">
    <location>
        <begin position="600"/>
        <end position="622"/>
    </location>
</feature>
<evidence type="ECO:0000256" key="13">
    <source>
        <dbReference type="RuleBase" id="RU367138"/>
    </source>
</evidence>
<gene>
    <name evidence="15" type="ORF">BCR37DRAFT_392202</name>
</gene>
<proteinExistence type="inferred from homology"/>
<dbReference type="GO" id="GO:0051377">
    <property type="term" value="F:mannose-ethanolamine phosphotransferase activity"/>
    <property type="evidence" value="ECO:0007669"/>
    <property type="project" value="UniProtKB-UniRule"/>
</dbReference>
<dbReference type="UniPathway" id="UPA00196"/>
<comment type="caution">
    <text evidence="13">Lacks conserved residue(s) required for the propagation of feature annotation.</text>
</comment>
<accession>A0A1Y2FII8</accession>
<evidence type="ECO:0000256" key="1">
    <source>
        <dbReference type="ARBA" id="ARBA00004477"/>
    </source>
</evidence>
<feature type="transmembrane region" description="Helical" evidence="13">
    <location>
        <begin position="550"/>
        <end position="569"/>
    </location>
</feature>
<comment type="similarity">
    <text evidence="3 13">Belongs to the PIGG/PIGN/PIGO family. PIGN subfamily.</text>
</comment>
<evidence type="ECO:0000256" key="3">
    <source>
        <dbReference type="ARBA" id="ARBA00008400"/>
    </source>
</evidence>
<evidence type="ECO:0000256" key="11">
    <source>
        <dbReference type="ARBA" id="ARBA00023180"/>
    </source>
</evidence>
<dbReference type="Pfam" id="PF01663">
    <property type="entry name" value="Phosphodiest"/>
    <property type="match status" value="1"/>
</dbReference>
<evidence type="ECO:0000256" key="7">
    <source>
        <dbReference type="ARBA" id="ARBA00022692"/>
    </source>
</evidence>
<dbReference type="OrthoDB" id="2748310at2759"/>
<dbReference type="InterPro" id="IPR017850">
    <property type="entry name" value="Alkaline_phosphatase_core_sf"/>
</dbReference>
<evidence type="ECO:0000259" key="14">
    <source>
        <dbReference type="Pfam" id="PF04987"/>
    </source>
</evidence>
<organism evidence="15 16">
    <name type="scientific">Protomyces lactucae-debilis</name>
    <dbReference type="NCBI Taxonomy" id="2754530"/>
    <lineage>
        <taxon>Eukaryota</taxon>
        <taxon>Fungi</taxon>
        <taxon>Dikarya</taxon>
        <taxon>Ascomycota</taxon>
        <taxon>Taphrinomycotina</taxon>
        <taxon>Taphrinomycetes</taxon>
        <taxon>Taphrinales</taxon>
        <taxon>Protomycetaceae</taxon>
        <taxon>Protomyces</taxon>
    </lineage>
</organism>
<keyword evidence="7 13" id="KW-0812">Transmembrane</keyword>
<keyword evidence="16" id="KW-1185">Reference proteome</keyword>